<name>A0AAV7NKZ8_PLEWA</name>
<dbReference type="EMBL" id="JANPWB010000012">
    <property type="protein sequence ID" value="KAJ1116730.1"/>
    <property type="molecule type" value="Genomic_DNA"/>
</dbReference>
<evidence type="ECO:0000313" key="2">
    <source>
        <dbReference type="Proteomes" id="UP001066276"/>
    </source>
</evidence>
<evidence type="ECO:0000313" key="1">
    <source>
        <dbReference type="EMBL" id="KAJ1116730.1"/>
    </source>
</evidence>
<comment type="caution">
    <text evidence="1">The sequence shown here is derived from an EMBL/GenBank/DDBJ whole genome shotgun (WGS) entry which is preliminary data.</text>
</comment>
<proteinExistence type="predicted"/>
<sequence>MVLETVATPRSIVSPCGSYVSSRLFNAPWGSSLPAGLRAPVSDIQFPHGIPHGLAWAWIAHTRCYMVDQTAAIAGGSCANSRLTEVEPAAEDPHGSQVAAQTDKTAVKADRYVSHSHLTARVGPAADSARGLLASHLAPSVY</sequence>
<dbReference type="Proteomes" id="UP001066276">
    <property type="component" value="Chromosome 8"/>
</dbReference>
<dbReference type="AlphaFoldDB" id="A0AAV7NKZ8"/>
<gene>
    <name evidence="1" type="ORF">NDU88_004936</name>
</gene>
<reference evidence="1" key="1">
    <citation type="journal article" date="2022" name="bioRxiv">
        <title>Sequencing and chromosome-scale assembly of the giantPleurodeles waltlgenome.</title>
        <authorList>
            <person name="Brown T."/>
            <person name="Elewa A."/>
            <person name="Iarovenko S."/>
            <person name="Subramanian E."/>
            <person name="Araus A.J."/>
            <person name="Petzold A."/>
            <person name="Susuki M."/>
            <person name="Suzuki K.-i.T."/>
            <person name="Hayashi T."/>
            <person name="Toyoda A."/>
            <person name="Oliveira C."/>
            <person name="Osipova E."/>
            <person name="Leigh N.D."/>
            <person name="Simon A."/>
            <person name="Yun M.H."/>
        </authorList>
    </citation>
    <scope>NUCLEOTIDE SEQUENCE</scope>
    <source>
        <strain evidence="1">20211129_DDA</strain>
        <tissue evidence="1">Liver</tissue>
    </source>
</reference>
<protein>
    <submittedName>
        <fullName evidence="1">Uncharacterized protein</fullName>
    </submittedName>
</protein>
<accession>A0AAV7NKZ8</accession>
<organism evidence="1 2">
    <name type="scientific">Pleurodeles waltl</name>
    <name type="common">Iberian ribbed newt</name>
    <dbReference type="NCBI Taxonomy" id="8319"/>
    <lineage>
        <taxon>Eukaryota</taxon>
        <taxon>Metazoa</taxon>
        <taxon>Chordata</taxon>
        <taxon>Craniata</taxon>
        <taxon>Vertebrata</taxon>
        <taxon>Euteleostomi</taxon>
        <taxon>Amphibia</taxon>
        <taxon>Batrachia</taxon>
        <taxon>Caudata</taxon>
        <taxon>Salamandroidea</taxon>
        <taxon>Salamandridae</taxon>
        <taxon>Pleurodelinae</taxon>
        <taxon>Pleurodeles</taxon>
    </lineage>
</organism>
<keyword evidence="2" id="KW-1185">Reference proteome</keyword>